<proteinExistence type="evidence at transcript level"/>
<dbReference type="AlphaFoldDB" id="A9P836"/>
<dbReference type="EMBL" id="EF144279">
    <property type="protein sequence ID" value="ABK92539.1"/>
    <property type="molecule type" value="mRNA"/>
</dbReference>
<sequence>MKACFAFNASIQCFLIRPWNHLKDLPQERKRQGEEDGICEFVRVSRGV</sequence>
<reference evidence="1" key="1">
    <citation type="journal article" date="2008" name="BMC Genomics">
        <title>Analysis of 4,664 high-quality sequence-finished poplar full-length cDNA clones and their utility for the discovery of genes responding to insect feeding.</title>
        <authorList>
            <person name="Ralph S.G."/>
            <person name="Chun H.J."/>
            <person name="Cooper D."/>
            <person name="Kirkpatrick R."/>
            <person name="Kolosova N."/>
            <person name="Gunter L."/>
            <person name="Tuskan G.A."/>
            <person name="Douglas C.J."/>
            <person name="Holt R.A."/>
            <person name="Jones S.J."/>
            <person name="Marra M.A."/>
            <person name="Bohlmann J."/>
        </authorList>
    </citation>
    <scope>NUCLEOTIDE SEQUENCE</scope>
    <source>
        <tissue evidence="1">Outer xylem</tissue>
    </source>
</reference>
<accession>A9P836</accession>
<protein>
    <submittedName>
        <fullName evidence="1">Uncharacterized protein</fullName>
    </submittedName>
</protein>
<name>A9P836_POPTR</name>
<organism evidence="1">
    <name type="scientific">Populus trichocarpa</name>
    <name type="common">Western balsam poplar</name>
    <name type="synonym">Populus balsamifera subsp. trichocarpa</name>
    <dbReference type="NCBI Taxonomy" id="3694"/>
    <lineage>
        <taxon>Eukaryota</taxon>
        <taxon>Viridiplantae</taxon>
        <taxon>Streptophyta</taxon>
        <taxon>Embryophyta</taxon>
        <taxon>Tracheophyta</taxon>
        <taxon>Spermatophyta</taxon>
        <taxon>Magnoliopsida</taxon>
        <taxon>eudicotyledons</taxon>
        <taxon>Gunneridae</taxon>
        <taxon>Pentapetalae</taxon>
        <taxon>rosids</taxon>
        <taxon>fabids</taxon>
        <taxon>Malpighiales</taxon>
        <taxon>Salicaceae</taxon>
        <taxon>Saliceae</taxon>
        <taxon>Populus</taxon>
    </lineage>
</organism>
<evidence type="ECO:0000313" key="1">
    <source>
        <dbReference type="EMBL" id="ABK92539.1"/>
    </source>
</evidence>